<dbReference type="PROSITE" id="PS50158">
    <property type="entry name" value="ZF_CCHC"/>
    <property type="match status" value="1"/>
</dbReference>
<feature type="region of interest" description="Disordered" evidence="2">
    <location>
        <begin position="234"/>
        <end position="255"/>
    </location>
</feature>
<dbReference type="GO" id="GO:0003676">
    <property type="term" value="F:nucleic acid binding"/>
    <property type="evidence" value="ECO:0007669"/>
    <property type="project" value="InterPro"/>
</dbReference>
<dbReference type="InterPro" id="IPR026960">
    <property type="entry name" value="RVT-Znf"/>
</dbReference>
<dbReference type="GO" id="GO:0008270">
    <property type="term" value="F:zinc ion binding"/>
    <property type="evidence" value="ECO:0007669"/>
    <property type="project" value="UniProtKB-KW"/>
</dbReference>
<evidence type="ECO:0000256" key="1">
    <source>
        <dbReference type="PROSITE-ProRule" id="PRU00047"/>
    </source>
</evidence>
<name>A0A8T1YPC1_ARASU</name>
<dbReference type="OrthoDB" id="1108117at2759"/>
<proteinExistence type="predicted"/>
<evidence type="ECO:0008006" key="7">
    <source>
        <dbReference type="Google" id="ProtNLM"/>
    </source>
</evidence>
<dbReference type="InterPro" id="IPR025558">
    <property type="entry name" value="DUF4283"/>
</dbReference>
<feature type="compositionally biased region" description="Basic and acidic residues" evidence="2">
    <location>
        <begin position="23"/>
        <end position="35"/>
    </location>
</feature>
<dbReference type="Pfam" id="PF13966">
    <property type="entry name" value="zf-RVT"/>
    <property type="match status" value="1"/>
</dbReference>
<evidence type="ECO:0000313" key="5">
    <source>
        <dbReference type="EMBL" id="KAG7547818.1"/>
    </source>
</evidence>
<feature type="region of interest" description="Disordered" evidence="2">
    <location>
        <begin position="1"/>
        <end position="35"/>
    </location>
</feature>
<keyword evidence="1" id="KW-0479">Metal-binding</keyword>
<gene>
    <name evidence="5" type="ORF">ISN44_As12g030290</name>
</gene>
<dbReference type="PANTHER" id="PTHR33116:SF76">
    <property type="entry name" value="DUF4283 DOMAIN-CONTAINING PROTEIN"/>
    <property type="match status" value="1"/>
</dbReference>
<keyword evidence="1" id="KW-0862">Zinc</keyword>
<accession>A0A8T1YPC1</accession>
<organism evidence="5 6">
    <name type="scientific">Arabidopsis suecica</name>
    <name type="common">Swedish thale-cress</name>
    <name type="synonym">Cardaminopsis suecica</name>
    <dbReference type="NCBI Taxonomy" id="45249"/>
    <lineage>
        <taxon>Eukaryota</taxon>
        <taxon>Viridiplantae</taxon>
        <taxon>Streptophyta</taxon>
        <taxon>Embryophyta</taxon>
        <taxon>Tracheophyta</taxon>
        <taxon>Spermatophyta</taxon>
        <taxon>Magnoliopsida</taxon>
        <taxon>eudicotyledons</taxon>
        <taxon>Gunneridae</taxon>
        <taxon>Pentapetalae</taxon>
        <taxon>rosids</taxon>
        <taxon>malvids</taxon>
        <taxon>Brassicales</taxon>
        <taxon>Brassicaceae</taxon>
        <taxon>Camelineae</taxon>
        <taxon>Arabidopsis</taxon>
    </lineage>
</organism>
<evidence type="ECO:0000259" key="3">
    <source>
        <dbReference type="PROSITE" id="PS50158"/>
    </source>
</evidence>
<evidence type="ECO:0000256" key="2">
    <source>
        <dbReference type="SAM" id="MobiDB-lite"/>
    </source>
</evidence>
<feature type="compositionally biased region" description="Basic and acidic residues" evidence="2">
    <location>
        <begin position="237"/>
        <end position="250"/>
    </location>
</feature>
<dbReference type="Proteomes" id="UP000694251">
    <property type="component" value="Chromosome 12"/>
</dbReference>
<dbReference type="PANTHER" id="PTHR33116">
    <property type="entry name" value="REVERSE TRANSCRIPTASE ZINC-BINDING DOMAIN-CONTAINING PROTEIN-RELATED-RELATED"/>
    <property type="match status" value="1"/>
</dbReference>
<sequence length="2094" mass="234052">MGDLPESDCRNYRTGRPEMVSQRAERGRGPIKRDGGTATFPTKIISLQQISVTCTGQNQYLRVRDKGAVFGISGVVSVILEACGIDLKEHTPVAGDNRIDLAFLGRTHYLGGWVDNPLQFAYRFTASYENEQIFLLSSPLLPSIKPGSTPFPPPESSFYVATSNIPLLLLSKYFARERKSMRNVAKQPSNKWFYSSISRLEKNQARLEGKLACQSLIITKLTRAVKKYAPPHIFRRSAKEKDPRQCHSDGDLSDTSVNLASSLEQHDLDTNAITSEPPAPVAPTMPDDDESSSSDEDKVIVHFDGESGRPIGDSGGLLGSWIGQLSHDINLLPINYSDWRLVNPHTKSKAWDVIQEALRTLMSQNPHSTNNVTASLDDEFAQVFGLERPGRVRCVGRGPTPSKLVKHLTTSTAEIENSEMVVELKTQVKQLSDQVNGLTTFVQKIIGTSTADQARAWATSFTAAFANIPNPTFANTLNPTNANQGDLRLLPRSLAGHRPHAGHRESLLSPFSSFLVFMASSSPGESLSQKPQSLAPNESLISSSSASPSFAQVVAVQPSIPVASPSTAAPSYAERFKASLRNLRKIASPVLLEDGTPVVQAPASVLLKTADQWKGHIVAQFHGLIPPSGKIFSDLNPAWGKYGNIVVRTVSETSCLIMIPCVSTRNWVLQVGYWQAGNCAFSVYPWSSEASLQMLELSTAPTWAILKNVPPQMYSLDGISVITSAIGEPLHTEKSRLDPYNFGDTKVKVEITLDRAPPTTIIVRDSQQNSVKVEVSYPRLPPKCCNCGRFGHLLNRCPKPLRKKKFGEGEFEQFVPKGSVVADTNISLVEKVVEGSLEEGKREHAQQLIDQAPVSSPLINKKTQRRAGVRRRSKERSRSNPPVKEFVRHQRDNLMSEATQQRVKDWIQESKDRKLRESIEGRVVVSSSLEVSRPSNKDMDTEKVSGMEVVAPVVEQVSDNADVSKESNQWVYASKKMAKREKKKLFSKKQGKENADFVMQATFPGWRKSDNYELAENGRIWVVWDPSVSVIVFHKTAQLMVCGVLVPATGESFSAIFVYGYNTIASSSEHFSILPHPLPLAGMAELNSCLENNELFDLPSRGAFFTWSNERKEDPVIRKLDRVVVNEQWSACFPDSLAIFDPPGDSDHSPSLKMKNIKIACRQLNREGFGNIQQRTKESLAHLEDIQASLLSSPSQRLFREEFVARQKWNFFAKAQEIFYRQKTRIRWMNEGDANTSFFHKSVIAHQGTNAIKVLRGLDDERVENSDQIKDMLVSYFQNLLGTESSGVTPLSVDDVREVISFRCLPDLASQLLQIPSRLEIQETISRMPKNKAPGPDGFPVEFLLESWEIIGEDIINAVQEFFITGYLPRKWNATAITLIPKVTGADKLTQFRPVSCCTTIYKIIARLLKNKLKLFISDAVQGNQVGFVQGRLLCENVLLASELVESFHCPGEISRGCLQVDLAKAYDNLSWEFLMNVLDAIDFPRQFVGWLKECVTTTSFSIAFNGELIGFFQGKKGLRQGDPISSLLFVLAMDVLSKKLDRGVINQSFGLHPKCHAPMVTHLSFADDILIFFDGREDSIQGILNILEDFKAASGLGINRDKTALFLDGGDVQVNQEISSRFGLQQGSFPVRYLGVPLTSKKLRAQDYQPLLDRIMSRFNAWIVKHLSYAGRLQLIKSVIFSIITFWASIFLLPNKCLEDIERMCNAFLWKGAPNSARGAKVCWDSVCSPKESGGLGLRRLVPWNKVLGLKLIWLIFAAGGSLWVSWVRRNLIGHRCFGDMEYTNSGSWIWKSLCKLRPLARPFLVCKVGSRISCRFWTDNWTGLGPLLDITGELGPRVTGLSRNVVVMDALRDGEWWISRSRSRNNIIRLLLDCLPNPNIVNSEEDVEDDCYLWKVGSSQASNVFSASLTWEHLNPAGPSVDWSKAIWFSGRIPKHAFIAWLAIRNRLHTRDRLVRWGLMIPTTCLLCNSHDESRQHLFFDCSYAAEVWTSFTSSAHLSPPSLFEDGVRWLKNPCRDKNIALILKLAFQASLYLIWKERNSRVHTNASRPASALIQEINNIIRCRLDPLSRSQRNAQPGTSLFVTWFGVFQP</sequence>
<feature type="region of interest" description="Disordered" evidence="2">
    <location>
        <begin position="847"/>
        <end position="885"/>
    </location>
</feature>
<dbReference type="InterPro" id="IPR000477">
    <property type="entry name" value="RT_dom"/>
</dbReference>
<dbReference type="PROSITE" id="PS50878">
    <property type="entry name" value="RT_POL"/>
    <property type="match status" value="1"/>
</dbReference>
<dbReference type="Pfam" id="PF14111">
    <property type="entry name" value="DUF4283"/>
    <property type="match status" value="1"/>
</dbReference>
<dbReference type="Pfam" id="PF00078">
    <property type="entry name" value="RVT_1"/>
    <property type="match status" value="1"/>
</dbReference>
<comment type="caution">
    <text evidence="5">The sequence shown here is derived from an EMBL/GenBank/DDBJ whole genome shotgun (WGS) entry which is preliminary data.</text>
</comment>
<feature type="domain" description="CCHC-type" evidence="3">
    <location>
        <begin position="783"/>
        <end position="799"/>
    </location>
</feature>
<reference evidence="5 6" key="1">
    <citation type="submission" date="2020-12" db="EMBL/GenBank/DDBJ databases">
        <title>Concerted genomic and epigenomic changes stabilize Arabidopsis allopolyploids.</title>
        <authorList>
            <person name="Chen Z."/>
        </authorList>
    </citation>
    <scope>NUCLEOTIDE SEQUENCE [LARGE SCALE GENOMIC DNA]</scope>
    <source>
        <strain evidence="5">As9502</strain>
        <tissue evidence="5">Leaf</tissue>
    </source>
</reference>
<protein>
    <recommendedName>
        <fullName evidence="7">Reverse transcriptase domain-containing protein</fullName>
    </recommendedName>
</protein>
<evidence type="ECO:0000313" key="6">
    <source>
        <dbReference type="Proteomes" id="UP000694251"/>
    </source>
</evidence>
<keyword evidence="6" id="KW-1185">Reference proteome</keyword>
<evidence type="ECO:0000259" key="4">
    <source>
        <dbReference type="PROSITE" id="PS50878"/>
    </source>
</evidence>
<dbReference type="CDD" id="cd01650">
    <property type="entry name" value="RT_nLTR_like"/>
    <property type="match status" value="1"/>
</dbReference>
<feature type="compositionally biased region" description="Basic residues" evidence="2">
    <location>
        <begin position="862"/>
        <end position="875"/>
    </location>
</feature>
<dbReference type="EMBL" id="JAEFBJ010000012">
    <property type="protein sequence ID" value="KAG7547818.1"/>
    <property type="molecule type" value="Genomic_DNA"/>
</dbReference>
<feature type="region of interest" description="Disordered" evidence="2">
    <location>
        <begin position="269"/>
        <end position="296"/>
    </location>
</feature>
<dbReference type="InterPro" id="IPR001878">
    <property type="entry name" value="Znf_CCHC"/>
</dbReference>
<keyword evidence="1" id="KW-0863">Zinc-finger</keyword>
<feature type="domain" description="Reverse transcriptase" evidence="4">
    <location>
        <begin position="1361"/>
        <end position="1639"/>
    </location>
</feature>